<organism evidence="2 3">
    <name type="scientific">Nyctereutes procyonoides</name>
    <name type="common">Raccoon dog</name>
    <name type="synonym">Canis procyonoides</name>
    <dbReference type="NCBI Taxonomy" id="34880"/>
    <lineage>
        <taxon>Eukaryota</taxon>
        <taxon>Metazoa</taxon>
        <taxon>Chordata</taxon>
        <taxon>Craniata</taxon>
        <taxon>Vertebrata</taxon>
        <taxon>Euteleostomi</taxon>
        <taxon>Mammalia</taxon>
        <taxon>Eutheria</taxon>
        <taxon>Laurasiatheria</taxon>
        <taxon>Carnivora</taxon>
        <taxon>Caniformia</taxon>
        <taxon>Canidae</taxon>
        <taxon>Nyctereutes</taxon>
    </lineage>
</organism>
<dbReference type="GO" id="GO:0007030">
    <property type="term" value="P:Golgi organization"/>
    <property type="evidence" value="ECO:0007669"/>
    <property type="project" value="InterPro"/>
</dbReference>
<dbReference type="GO" id="GO:0043001">
    <property type="term" value="P:Golgi to plasma membrane protein transport"/>
    <property type="evidence" value="ECO:0007669"/>
    <property type="project" value="InterPro"/>
</dbReference>
<evidence type="ECO:0000256" key="1">
    <source>
        <dbReference type="SAM" id="MobiDB-lite"/>
    </source>
</evidence>
<dbReference type="Proteomes" id="UP000645828">
    <property type="component" value="Unassembled WGS sequence"/>
</dbReference>
<dbReference type="PANTHER" id="PTHR13066">
    <property type="entry name" value="BASIC LEUCINE ZIPPER NUCLEAR FACTOR 1 BLZF1 PROTEIN"/>
    <property type="match status" value="1"/>
</dbReference>
<dbReference type="InterPro" id="IPR027095">
    <property type="entry name" value="Golgin-45"/>
</dbReference>
<dbReference type="EMBL" id="CAJHUB010000789">
    <property type="protein sequence ID" value="CAD7694357.1"/>
    <property type="molecule type" value="Genomic_DNA"/>
</dbReference>
<name>A0A812A0B5_NYCPR</name>
<comment type="caution">
    <text evidence="2">The sequence shown here is derived from an EMBL/GenBank/DDBJ whole genome shotgun (WGS) entry which is preliminary data.</text>
</comment>
<evidence type="ECO:0000313" key="3">
    <source>
        <dbReference type="Proteomes" id="UP000645828"/>
    </source>
</evidence>
<proteinExistence type="predicted"/>
<sequence length="252" mass="28103">MSGAPPIKHDPLQDPWKEAVPSESPGVLQLRKILTEKAVEVNIVRTFIPKAAITQDILNKNAKVRPLGRHRGLPWSTRGSCRTQKGTTRGKEYIGKAAELLKVNRVNSEFQELLVAAGGMIDDRQYQCECLARKKNRLILENEALGRITADELTSSRAGSWHQNFSSQLGKKRTRYPGTQPHITAGRALTSHKLAKEVNAHLLGTVGANVFTLLATKKNIGQFHPYTRYENTTSSCCNHCQGELIVLYLFMF</sequence>
<dbReference type="GO" id="GO:0000139">
    <property type="term" value="C:Golgi membrane"/>
    <property type="evidence" value="ECO:0007669"/>
    <property type="project" value="TreeGrafter"/>
</dbReference>
<protein>
    <submittedName>
        <fullName evidence="2">(raccoon dog) hypothetical protein</fullName>
    </submittedName>
</protein>
<gene>
    <name evidence="2" type="ORF">NYPRO_LOCUS27149</name>
</gene>
<dbReference type="PANTHER" id="PTHR13066:SF2">
    <property type="entry name" value="GOLGIN-45"/>
    <property type="match status" value="1"/>
</dbReference>
<accession>A0A812A0B5</accession>
<dbReference type="AlphaFoldDB" id="A0A812A0B5"/>
<evidence type="ECO:0000313" key="2">
    <source>
        <dbReference type="EMBL" id="CAD7694357.1"/>
    </source>
</evidence>
<feature type="compositionally biased region" description="Basic and acidic residues" evidence="1">
    <location>
        <begin position="7"/>
        <end position="17"/>
    </location>
</feature>
<keyword evidence="3" id="KW-1185">Reference proteome</keyword>
<feature type="region of interest" description="Disordered" evidence="1">
    <location>
        <begin position="1"/>
        <end position="20"/>
    </location>
</feature>
<reference evidence="2" key="1">
    <citation type="submission" date="2020-12" db="EMBL/GenBank/DDBJ databases">
        <authorList>
            <consortium name="Molecular Ecology Group"/>
        </authorList>
    </citation>
    <scope>NUCLEOTIDE SEQUENCE</scope>
    <source>
        <strain evidence="2">TBG_1078</strain>
    </source>
</reference>